<dbReference type="EMBL" id="PIYS01000005">
    <property type="protein sequence ID" value="PKF72049.1"/>
    <property type="molecule type" value="Genomic_DNA"/>
</dbReference>
<evidence type="ECO:0000256" key="3">
    <source>
        <dbReference type="ARBA" id="ARBA00012528"/>
    </source>
</evidence>
<comment type="caution">
    <text evidence="7">The sequence shown here is derived from an EMBL/GenBank/DDBJ whole genome shotgun (WGS) entry which is preliminary data.</text>
</comment>
<evidence type="ECO:0000259" key="6">
    <source>
        <dbReference type="PROSITE" id="PS50887"/>
    </source>
</evidence>
<evidence type="ECO:0000313" key="8">
    <source>
        <dbReference type="Proteomes" id="UP000242861"/>
    </source>
</evidence>
<dbReference type="InterPro" id="IPR043128">
    <property type="entry name" value="Rev_trsase/Diguanyl_cyclase"/>
</dbReference>
<feature type="domain" description="GGDEF" evidence="6">
    <location>
        <begin position="227"/>
        <end position="356"/>
    </location>
</feature>
<comment type="cofactor">
    <cofactor evidence="1">
        <name>Mg(2+)</name>
        <dbReference type="ChEBI" id="CHEBI:18420"/>
    </cofactor>
</comment>
<dbReference type="NCBIfam" id="TIGR00254">
    <property type="entry name" value="GGDEF"/>
    <property type="match status" value="1"/>
</dbReference>
<feature type="transmembrane region" description="Helical" evidence="5">
    <location>
        <begin position="43"/>
        <end position="63"/>
    </location>
</feature>
<organism evidence="7 8">
    <name type="scientific">Pseudomonas fluvialis</name>
    <dbReference type="NCBI Taxonomy" id="1793966"/>
    <lineage>
        <taxon>Bacteria</taxon>
        <taxon>Pseudomonadati</taxon>
        <taxon>Pseudomonadota</taxon>
        <taxon>Gammaproteobacteria</taxon>
        <taxon>Pseudomonadales</taxon>
        <taxon>Pseudomonadaceae</taxon>
        <taxon>Pseudomonas</taxon>
    </lineage>
</organism>
<keyword evidence="5" id="KW-0812">Transmembrane</keyword>
<evidence type="ECO:0000256" key="2">
    <source>
        <dbReference type="ARBA" id="ARBA00004533"/>
    </source>
</evidence>
<feature type="transmembrane region" description="Helical" evidence="5">
    <location>
        <begin position="152"/>
        <end position="170"/>
    </location>
</feature>
<dbReference type="GO" id="GO:0052621">
    <property type="term" value="F:diguanylate cyclase activity"/>
    <property type="evidence" value="ECO:0007669"/>
    <property type="project" value="UniProtKB-EC"/>
</dbReference>
<evidence type="ECO:0000256" key="5">
    <source>
        <dbReference type="SAM" id="Phobius"/>
    </source>
</evidence>
<proteinExistence type="predicted"/>
<dbReference type="Pfam" id="PF00990">
    <property type="entry name" value="GGDEF"/>
    <property type="match status" value="1"/>
</dbReference>
<evidence type="ECO:0000256" key="1">
    <source>
        <dbReference type="ARBA" id="ARBA00001946"/>
    </source>
</evidence>
<dbReference type="InterPro" id="IPR050469">
    <property type="entry name" value="Diguanylate_Cyclase"/>
</dbReference>
<dbReference type="PROSITE" id="PS50887">
    <property type="entry name" value="GGDEF"/>
    <property type="match status" value="1"/>
</dbReference>
<comment type="catalytic activity">
    <reaction evidence="4">
        <text>2 GTP = 3',3'-c-di-GMP + 2 diphosphate</text>
        <dbReference type="Rhea" id="RHEA:24898"/>
        <dbReference type="ChEBI" id="CHEBI:33019"/>
        <dbReference type="ChEBI" id="CHEBI:37565"/>
        <dbReference type="ChEBI" id="CHEBI:58805"/>
        <dbReference type="EC" id="2.7.7.65"/>
    </reaction>
</comment>
<dbReference type="SMART" id="SM00267">
    <property type="entry name" value="GGDEF"/>
    <property type="match status" value="1"/>
</dbReference>
<dbReference type="FunFam" id="3.30.70.270:FF:000001">
    <property type="entry name" value="Diguanylate cyclase domain protein"/>
    <property type="match status" value="1"/>
</dbReference>
<evidence type="ECO:0000313" key="7">
    <source>
        <dbReference type="EMBL" id="PKF72049.1"/>
    </source>
</evidence>
<name>A0A2I0CSH7_9PSED</name>
<protein>
    <recommendedName>
        <fullName evidence="3">diguanylate cyclase</fullName>
        <ecNumber evidence="3">2.7.7.65</ecNumber>
    </recommendedName>
</protein>
<dbReference type="Proteomes" id="UP000242861">
    <property type="component" value="Unassembled WGS sequence"/>
</dbReference>
<keyword evidence="5" id="KW-0472">Membrane</keyword>
<dbReference type="GO" id="GO:0005886">
    <property type="term" value="C:plasma membrane"/>
    <property type="evidence" value="ECO:0007669"/>
    <property type="project" value="UniProtKB-SubCell"/>
</dbReference>
<dbReference type="PANTHER" id="PTHR45138:SF9">
    <property type="entry name" value="DIGUANYLATE CYCLASE DGCM-RELATED"/>
    <property type="match status" value="1"/>
</dbReference>
<dbReference type="PANTHER" id="PTHR45138">
    <property type="entry name" value="REGULATORY COMPONENTS OF SENSORY TRANSDUCTION SYSTEM"/>
    <property type="match status" value="1"/>
</dbReference>
<dbReference type="InterPro" id="IPR029787">
    <property type="entry name" value="Nucleotide_cyclase"/>
</dbReference>
<dbReference type="SUPFAM" id="SSF55073">
    <property type="entry name" value="Nucleotide cyclase"/>
    <property type="match status" value="1"/>
</dbReference>
<accession>A0A2I0CSH7</accession>
<gene>
    <name evidence="7" type="ORF">CW360_04410</name>
</gene>
<reference evidence="8" key="1">
    <citation type="submission" date="2017-12" db="EMBL/GenBank/DDBJ databases">
        <authorList>
            <person name="Yu X.-Y."/>
        </authorList>
    </citation>
    <scope>NUCLEOTIDE SEQUENCE [LARGE SCALE GENOMIC DNA]</scope>
    <source>
        <strain evidence="8">ZYSR67-Z</strain>
    </source>
</reference>
<evidence type="ECO:0000256" key="4">
    <source>
        <dbReference type="ARBA" id="ARBA00034247"/>
    </source>
</evidence>
<keyword evidence="5" id="KW-1133">Transmembrane helix</keyword>
<dbReference type="EC" id="2.7.7.65" evidence="3"/>
<dbReference type="Gene3D" id="3.30.70.270">
    <property type="match status" value="1"/>
</dbReference>
<dbReference type="AlphaFoldDB" id="A0A2I0CSH7"/>
<sequence length="356" mass="40585">MQPSRHQRLRLRRILLASIASLLHLLLCWLAYASGHMRLDLLGMLALNLLVIGSFAGFLLFTWFNLNLHFRDPSLTLPQMAWAIVLIFISAYYAEGLRSLFLMMVLVVLMFGAFRLQLGGFVRVGVFTLLCYAVLLWLMLRSGQTINWQDELMHGLEFFVLLFGVSLLGLEMSGLRQVLQTRNHDLRLAMERIQQLAITDELTGLYNRRFVKELVAQQKALADRGNYQFVLCLVDLDYFKAVNDQYGHAGGDAVLRQLGALLKSLVRDVDFAARMGGEEFLLVLSRTDTAGARQMLQRLRLAMAQQEWAQCPGLRLTLSLGMSAYRPEEDWQDCLQRADDALYRAKHAGRDQLVEL</sequence>
<dbReference type="RefSeq" id="WP_101192867.1">
    <property type="nucleotide sequence ID" value="NZ_JAYRKZ010000028.1"/>
</dbReference>
<feature type="transmembrane region" description="Helical" evidence="5">
    <location>
        <begin position="75"/>
        <end position="94"/>
    </location>
</feature>
<dbReference type="CDD" id="cd01949">
    <property type="entry name" value="GGDEF"/>
    <property type="match status" value="1"/>
</dbReference>
<feature type="transmembrane region" description="Helical" evidence="5">
    <location>
        <begin position="121"/>
        <end position="140"/>
    </location>
</feature>
<comment type="subcellular location">
    <subcellularLocation>
        <location evidence="2">Cell inner membrane</location>
    </subcellularLocation>
</comment>
<dbReference type="InterPro" id="IPR000160">
    <property type="entry name" value="GGDEF_dom"/>
</dbReference>